<dbReference type="Gene3D" id="3.40.50.1820">
    <property type="entry name" value="alpha/beta hydrolase"/>
    <property type="match status" value="1"/>
</dbReference>
<dbReference type="SUPFAM" id="SSF53474">
    <property type="entry name" value="alpha/beta-Hydrolases"/>
    <property type="match status" value="1"/>
</dbReference>
<sequence>MDNLLSTADVPPQFLKAAMLLGHIPWRSLPSDPRISYALYVPPTQYNPSLTSTSPSSEKLPLLVFIHGTRRSISAIDGDDDLVPFADSLPCAILAPLFPIGLDGPNDLDSYKLLRSRGVRSDLALLHMLDEVARRWPGISTERIFLMGFSGGGQFAQRFLYLYPETIAAVSIGAPGRVTHLDEQRKWPGGIADVEALFGRQVDREGIQKVKIQLVVGDQDNVLHGGEKFWEWVREMKAKAPGKDGSLEGKAADEGGLEGMRQGRVDTIRELQAKWRQEGIDAHLDVVEGMGHDSKPARGVVLEFLKSAMLDRAGQ</sequence>
<comment type="caution">
    <text evidence="1">The sequence shown here is derived from an EMBL/GenBank/DDBJ whole genome shotgun (WGS) entry which is preliminary data.</text>
</comment>
<dbReference type="EMBL" id="JAPDRK010000011">
    <property type="protein sequence ID" value="KAJ9607629.1"/>
    <property type="molecule type" value="Genomic_DNA"/>
</dbReference>
<dbReference type="Proteomes" id="UP001172673">
    <property type="component" value="Unassembled WGS sequence"/>
</dbReference>
<organism evidence="1 2">
    <name type="scientific">Cladophialophora chaetospira</name>
    <dbReference type="NCBI Taxonomy" id="386627"/>
    <lineage>
        <taxon>Eukaryota</taxon>
        <taxon>Fungi</taxon>
        <taxon>Dikarya</taxon>
        <taxon>Ascomycota</taxon>
        <taxon>Pezizomycotina</taxon>
        <taxon>Eurotiomycetes</taxon>
        <taxon>Chaetothyriomycetidae</taxon>
        <taxon>Chaetothyriales</taxon>
        <taxon>Herpotrichiellaceae</taxon>
        <taxon>Cladophialophora</taxon>
    </lineage>
</organism>
<keyword evidence="2" id="KW-1185">Reference proteome</keyword>
<evidence type="ECO:0000313" key="1">
    <source>
        <dbReference type="EMBL" id="KAJ9607629.1"/>
    </source>
</evidence>
<protein>
    <submittedName>
        <fullName evidence="1">Uncharacterized protein</fullName>
    </submittedName>
</protein>
<proteinExistence type="predicted"/>
<dbReference type="InterPro" id="IPR029058">
    <property type="entry name" value="AB_hydrolase_fold"/>
</dbReference>
<accession>A0AA38X6C0</accession>
<gene>
    <name evidence="1" type="ORF">H2200_007707</name>
</gene>
<dbReference type="AlphaFoldDB" id="A0AA38X6C0"/>
<reference evidence="1" key="1">
    <citation type="submission" date="2022-10" db="EMBL/GenBank/DDBJ databases">
        <title>Culturing micro-colonial fungi from biological soil crusts in the Mojave desert and describing Neophaeococcomyces mojavensis, and introducing the new genera and species Taxawa tesnikishii.</title>
        <authorList>
            <person name="Kurbessoian T."/>
            <person name="Stajich J.E."/>
        </authorList>
    </citation>
    <scope>NUCLEOTIDE SEQUENCE</scope>
    <source>
        <strain evidence="1">TK_41</strain>
    </source>
</reference>
<evidence type="ECO:0000313" key="2">
    <source>
        <dbReference type="Proteomes" id="UP001172673"/>
    </source>
</evidence>
<name>A0AA38X6C0_9EURO</name>